<dbReference type="PROSITE" id="PS51257">
    <property type="entry name" value="PROKAR_LIPOPROTEIN"/>
    <property type="match status" value="1"/>
</dbReference>
<feature type="domain" description="DUF4062" evidence="1">
    <location>
        <begin position="8"/>
        <end position="92"/>
    </location>
</feature>
<gene>
    <name evidence="2" type="ORF">H0A36_17765</name>
</gene>
<dbReference type="Pfam" id="PF13271">
    <property type="entry name" value="DUF4062"/>
    <property type="match status" value="1"/>
</dbReference>
<proteinExistence type="predicted"/>
<keyword evidence="3" id="KW-1185">Reference proteome</keyword>
<evidence type="ECO:0000313" key="2">
    <source>
        <dbReference type="EMBL" id="NYZ67865.1"/>
    </source>
</evidence>
<protein>
    <submittedName>
        <fullName evidence="2">DUF4062 domain-containing protein</fullName>
    </submittedName>
</protein>
<reference evidence="2 3" key="1">
    <citation type="submission" date="2020-07" db="EMBL/GenBank/DDBJ databases">
        <title>Endozoicomonas sp. nov., isolated from sediment.</title>
        <authorList>
            <person name="Gu T."/>
        </authorList>
    </citation>
    <scope>NUCLEOTIDE SEQUENCE [LARGE SCALE GENOMIC DNA]</scope>
    <source>
        <strain evidence="2 3">SM1973</strain>
    </source>
</reference>
<name>A0A853IFC9_9GAMM</name>
<accession>A0A853IFC9</accession>
<dbReference type="Proteomes" id="UP000569732">
    <property type="component" value="Unassembled WGS sequence"/>
</dbReference>
<comment type="caution">
    <text evidence="2">The sequence shown here is derived from an EMBL/GenBank/DDBJ whole genome shotgun (WGS) entry which is preliminary data.</text>
</comment>
<dbReference type="RefSeq" id="WP_180569887.1">
    <property type="nucleotide sequence ID" value="NZ_JACCKB010000031.1"/>
</dbReference>
<dbReference type="EMBL" id="JACCKB010000031">
    <property type="protein sequence ID" value="NYZ67865.1"/>
    <property type="molecule type" value="Genomic_DNA"/>
</dbReference>
<organism evidence="2 3">
    <name type="scientific">Spartinivicinus marinus</name>
    <dbReference type="NCBI Taxonomy" id="2994442"/>
    <lineage>
        <taxon>Bacteria</taxon>
        <taxon>Pseudomonadati</taxon>
        <taxon>Pseudomonadota</taxon>
        <taxon>Gammaproteobacteria</taxon>
        <taxon>Oceanospirillales</taxon>
        <taxon>Zooshikellaceae</taxon>
        <taxon>Spartinivicinus</taxon>
    </lineage>
</organism>
<evidence type="ECO:0000313" key="3">
    <source>
        <dbReference type="Proteomes" id="UP000569732"/>
    </source>
</evidence>
<dbReference type="AlphaFoldDB" id="A0A853IFC9"/>
<evidence type="ECO:0000259" key="1">
    <source>
        <dbReference type="Pfam" id="PF13271"/>
    </source>
</evidence>
<sequence>MSTSKRFQVFVSSTYRDLVDERQQVFLALLGLGCIPVGPEFIPGFDNDSDDCWPKVRQQIDESDYVVLLLSGRYGTLTQSGISFLHREYTYANTLKKPILCFIRDPRYPLAPNKKERTADGVARFRVFRDSLQKHEHLSWDTTDSLIMSLRQYLPQFMGKHEAVGWVRANALPDQQNQQGAKLSFSEQLTELQEVKNALNYPDMLQQNRSVALLKQSVELTYICNIYIQGNCKLITEKASLLWQDIFTAFVSHMQQSASEDRIKQSLAHFLEERFANTIYEQNQEVHAINDFQFTDTSLRMIRLHLRRMGLIRKDTLRSSRTRSVWQLTPIGRKALQDLSIAETMKS</sequence>
<dbReference type="InterPro" id="IPR025139">
    <property type="entry name" value="DUF4062"/>
</dbReference>